<dbReference type="eggNOG" id="COG0574">
    <property type="taxonomic scope" value="Bacteria"/>
</dbReference>
<dbReference type="SUPFAM" id="SSF56059">
    <property type="entry name" value="Glutathione synthetase ATP-binding domain-like"/>
    <property type="match status" value="1"/>
</dbReference>
<dbReference type="EMBL" id="ABVQ01000035">
    <property type="protein sequence ID" value="EEC58148.1"/>
    <property type="molecule type" value="Genomic_DNA"/>
</dbReference>
<dbReference type="InterPro" id="IPR011697">
    <property type="entry name" value="Peptidase_C26"/>
</dbReference>
<dbReference type="Pfam" id="PF01326">
    <property type="entry name" value="PPDK_N"/>
    <property type="match status" value="1"/>
</dbReference>
<organism evidence="3 4">
    <name type="scientific">[Bacteroides] pectinophilus ATCC 43243</name>
    <dbReference type="NCBI Taxonomy" id="483218"/>
    <lineage>
        <taxon>Bacteria</taxon>
        <taxon>Bacillati</taxon>
        <taxon>Bacillota</taxon>
        <taxon>Clostridia</taxon>
        <taxon>Eubacteriales</taxon>
    </lineage>
</organism>
<dbReference type="SUPFAM" id="SSF52009">
    <property type="entry name" value="Phosphohistidine domain"/>
    <property type="match status" value="1"/>
</dbReference>
<dbReference type="InterPro" id="IPR036637">
    <property type="entry name" value="Phosphohistidine_dom_sf"/>
</dbReference>
<dbReference type="Pfam" id="PF07722">
    <property type="entry name" value="Peptidase_C26"/>
    <property type="match status" value="1"/>
</dbReference>
<evidence type="ECO:0000313" key="3">
    <source>
        <dbReference type="EMBL" id="EEC58148.1"/>
    </source>
</evidence>
<feature type="domain" description="PEP-utilising enzyme mobile" evidence="1">
    <location>
        <begin position="712"/>
        <end position="782"/>
    </location>
</feature>
<proteinExistence type="predicted"/>
<name>B7AR26_9FIRM</name>
<dbReference type="GO" id="GO:0005524">
    <property type="term" value="F:ATP binding"/>
    <property type="evidence" value="ECO:0007669"/>
    <property type="project" value="InterPro"/>
</dbReference>
<dbReference type="Gene3D" id="3.40.50.880">
    <property type="match status" value="1"/>
</dbReference>
<dbReference type="GO" id="GO:0016301">
    <property type="term" value="F:kinase activity"/>
    <property type="evidence" value="ECO:0007669"/>
    <property type="project" value="InterPro"/>
</dbReference>
<dbReference type="Gene3D" id="3.50.30.10">
    <property type="entry name" value="Phosphohistidine domain"/>
    <property type="match status" value="1"/>
</dbReference>
<dbReference type="Gene3D" id="3.30.1490.20">
    <property type="entry name" value="ATP-grasp fold, A domain"/>
    <property type="match status" value="1"/>
</dbReference>
<dbReference type="Gene3D" id="3.30.470.20">
    <property type="entry name" value="ATP-grasp fold, B domain"/>
    <property type="match status" value="1"/>
</dbReference>
<dbReference type="PANTHER" id="PTHR43615:SF1">
    <property type="entry name" value="PPDK_N DOMAIN-CONTAINING PROTEIN"/>
    <property type="match status" value="1"/>
</dbReference>
<dbReference type="STRING" id="483218.BACPEC_01136"/>
<dbReference type="HOGENOM" id="CLU_011659_1_0_9"/>
<dbReference type="eggNOG" id="COG2071">
    <property type="taxonomic scope" value="Bacteria"/>
</dbReference>
<protein>
    <submittedName>
        <fullName evidence="3">Uncharacterized protein</fullName>
    </submittedName>
</protein>
<evidence type="ECO:0000313" key="4">
    <source>
        <dbReference type="Proteomes" id="UP000003136"/>
    </source>
</evidence>
<dbReference type="NCBIfam" id="NF004508">
    <property type="entry name" value="PRK05849.1"/>
    <property type="match status" value="1"/>
</dbReference>
<dbReference type="InterPro" id="IPR051549">
    <property type="entry name" value="PEP_Utilizing_Enz"/>
</dbReference>
<reference evidence="3 4" key="2">
    <citation type="submission" date="2008-11" db="EMBL/GenBank/DDBJ databases">
        <authorList>
            <person name="Fulton L."/>
            <person name="Clifton S."/>
            <person name="Fulton B."/>
            <person name="Xu J."/>
            <person name="Minx P."/>
            <person name="Pepin K.H."/>
            <person name="Johnson M."/>
            <person name="Bhonagiri V."/>
            <person name="Nash W.E."/>
            <person name="Mardis E.R."/>
            <person name="Wilson R.K."/>
        </authorList>
    </citation>
    <scope>NUCLEOTIDE SEQUENCE [LARGE SCALE GENOMIC DNA]</scope>
    <source>
        <strain evidence="3 4">ATCC 43243</strain>
    </source>
</reference>
<accession>B7AR26</accession>
<feature type="domain" description="Pyruvate phosphate dikinase AMP/ATP-binding" evidence="2">
    <location>
        <begin position="44"/>
        <end position="106"/>
    </location>
</feature>
<dbReference type="GO" id="GO:0016787">
    <property type="term" value="F:hydrolase activity"/>
    <property type="evidence" value="ECO:0007669"/>
    <property type="project" value="InterPro"/>
</dbReference>
<gene>
    <name evidence="3" type="ORF">BACPEC_01136</name>
</gene>
<reference evidence="3 4" key="1">
    <citation type="submission" date="2008-11" db="EMBL/GenBank/DDBJ databases">
        <title>Draft genome sequence of Bacteroides pectinophilus (ATCC 43243).</title>
        <authorList>
            <person name="Sudarsanam P."/>
            <person name="Ley R."/>
            <person name="Guruge J."/>
            <person name="Turnbaugh P.J."/>
            <person name="Mahowald M."/>
            <person name="Liep D."/>
            <person name="Gordon J."/>
        </authorList>
    </citation>
    <scope>NUCLEOTIDE SEQUENCE [LARGE SCALE GENOMIC DNA]</scope>
    <source>
        <strain evidence="3 4">ATCC 43243</strain>
    </source>
</reference>
<dbReference type="InterPro" id="IPR029062">
    <property type="entry name" value="Class_I_gatase-like"/>
</dbReference>
<keyword evidence="4" id="KW-1185">Reference proteome</keyword>
<dbReference type="PROSITE" id="PS51273">
    <property type="entry name" value="GATASE_TYPE_1"/>
    <property type="match status" value="1"/>
</dbReference>
<dbReference type="InterPro" id="IPR008279">
    <property type="entry name" value="PEP-util_enz_mobile_dom"/>
</dbReference>
<evidence type="ECO:0000259" key="1">
    <source>
        <dbReference type="Pfam" id="PF00391"/>
    </source>
</evidence>
<dbReference type="SUPFAM" id="SSF52317">
    <property type="entry name" value="Class I glutamine amidotransferase-like"/>
    <property type="match status" value="1"/>
</dbReference>
<dbReference type="AlphaFoldDB" id="B7AR26"/>
<dbReference type="Proteomes" id="UP000003136">
    <property type="component" value="Unassembled WGS sequence"/>
</dbReference>
<dbReference type="InterPro" id="IPR002192">
    <property type="entry name" value="PPDK_AMP/ATP-bd"/>
</dbReference>
<dbReference type="Pfam" id="PF00391">
    <property type="entry name" value="PEP-utilizers"/>
    <property type="match status" value="1"/>
</dbReference>
<sequence>MGKITGNIISTKANTLYAMKNLIKKARIEKMYILKVEDFWRDKERVCQEIRERFEGSRIVVRSSSTQEDSLKYSNAGHYKSILDVDSASLEEIQDSVEQVIASYQEDMESVLGEQVLIQRQATDVCLSGVIFTRDLKGDRPYYLVNYDDRGSTDSVTSGRGGKMLWIAKDIMPKKLPPHWKSLVQAVREVENIIEGIPLDIEFAIDSNNEIILFQVRPLAAGYHETDIKDDHAFFLLKKKVREQYERKVDIITGRTMKLSDMAFWNPSEIIGTNPKTLDYSLYREIITHNAWNSGINKLGYRKLDQDLMYQVGNKPYINLNYSFYSLIPASVSEGLAMRLVDFYQKRLEEDLSAHDKIEFEIAYSSYDFMTEKNSLKMLEYGFTEEERRTLIDAVKEITIDAVNNQDRLIKEDMESLAVLDKCRDKMEQLRRSDAGIYEIAKGILELLNTLETYGTPQFARQARIAFIARSFIRTLSEAGYYSHEETDGFMKSISTVSSAFNDDFEQFSNNKMSSEEFYAKYGHLRSDTYDIRSERYDAMNFRPVSARNKTPKNSKYLDIDLAPLKKALDDNGIDIPEKDFKKFLIKGIEQREYFKFEFTKSLSLVLELIRKIGNIAEVRVEDLSWLSVADIRAIRKDVQSEALKEKWLELAYTRRKQYREYRTLLLPEVILSPLSFDIIPVYEARPNFITSKRIEGEVVMLEDDKDADITGRIVVLTKADPGYEWIFTKNIKGFITKYGGAASHMAIRCAEFDIPAAIGCGEKIYNAVSKMDYLELDCKNGEIKPGIQYNNLHALITQREGVNAYGDPTDILESAYMRFYELMGFIPKPVSNHNRNIEKLFDDKIDLLIVVGGGSLQPECYDRPHNDEIQPHRDITEEKLIRYCIKHGIPIVATCRGMQYINVLFGGRLHYHPKLKIERPRGVDHPVRLVKEDRIIQVNNYHQDVIYEGELAPCFEVLAVDEQNHTIEAYGSEEMKLLALQWHPERKFETAEAQDETRKIIVNFIQSHIR</sequence>
<comment type="caution">
    <text evidence="3">The sequence shown here is derived from an EMBL/GenBank/DDBJ whole genome shotgun (WGS) entry which is preliminary data.</text>
</comment>
<evidence type="ECO:0000259" key="2">
    <source>
        <dbReference type="Pfam" id="PF01326"/>
    </source>
</evidence>
<dbReference type="InterPro" id="IPR013815">
    <property type="entry name" value="ATP_grasp_subdomain_1"/>
</dbReference>
<dbReference type="PANTHER" id="PTHR43615">
    <property type="entry name" value="PHOSPHOENOLPYRUVATE SYNTHASE-RELATED"/>
    <property type="match status" value="1"/>
</dbReference>